<gene>
    <name evidence="1" type="ORF">RBB77_20140</name>
</gene>
<dbReference type="AlphaFoldDB" id="A0AAU7ZP48"/>
<dbReference type="RefSeq" id="WP_353063554.1">
    <property type="nucleotide sequence ID" value="NZ_CP132942.1"/>
</dbReference>
<reference evidence="1" key="1">
    <citation type="submission" date="2023-08" db="EMBL/GenBank/DDBJ databases">
        <authorList>
            <person name="Messyasz A."/>
            <person name="Mannisto M.K."/>
            <person name="Kerkhof L.J."/>
            <person name="Haggblom M."/>
        </authorList>
    </citation>
    <scope>NUCLEOTIDE SEQUENCE</scope>
    <source>
        <strain evidence="1">X5P6</strain>
    </source>
</reference>
<protein>
    <submittedName>
        <fullName evidence="1">Uncharacterized protein</fullName>
    </submittedName>
</protein>
<evidence type="ECO:0000313" key="1">
    <source>
        <dbReference type="EMBL" id="XCB32716.1"/>
    </source>
</evidence>
<accession>A0AAU7ZP48</accession>
<dbReference type="KEGG" id="tpsc:RBB77_20140"/>
<reference evidence="1" key="2">
    <citation type="journal article" date="2024" name="Environ. Microbiol.">
        <title>Genome analysis and description of Tunturibacter gen. nov. expands the diversity of Terriglobia in tundra soils.</title>
        <authorList>
            <person name="Messyasz A."/>
            <person name="Mannisto M.K."/>
            <person name="Kerkhof L.J."/>
            <person name="Haggblom M.M."/>
        </authorList>
    </citation>
    <scope>NUCLEOTIDE SEQUENCE</scope>
    <source>
        <strain evidence="1">X5P6</strain>
    </source>
</reference>
<proteinExistence type="predicted"/>
<organism evidence="1">
    <name type="scientific">Tunturiibacter psychrotolerans</name>
    <dbReference type="NCBI Taxonomy" id="3069686"/>
    <lineage>
        <taxon>Bacteria</taxon>
        <taxon>Pseudomonadati</taxon>
        <taxon>Acidobacteriota</taxon>
        <taxon>Terriglobia</taxon>
        <taxon>Terriglobales</taxon>
        <taxon>Acidobacteriaceae</taxon>
        <taxon>Tunturiibacter</taxon>
    </lineage>
</organism>
<name>A0AAU7ZP48_9BACT</name>
<dbReference type="EMBL" id="CP132942">
    <property type="protein sequence ID" value="XCB32716.1"/>
    <property type="molecule type" value="Genomic_DNA"/>
</dbReference>
<sequence>MDPMLLTSTLALIALVVPPEKPRPHMSAAQLNDIATILAHDEGWPLGDPDYTLDPMHPDTDDGFDSIGIYKKAHLVRMYSIERSTGEVVDFLRGCEVFRFDDIKSFQSKIRQQSQAPALTDQQLAAKAGCTKLTVVNTRWVH</sequence>